<evidence type="ECO:0000313" key="2">
    <source>
        <dbReference type="Proteomes" id="UP001523566"/>
    </source>
</evidence>
<proteinExistence type="predicted"/>
<dbReference type="Proteomes" id="UP001523566">
    <property type="component" value="Unassembled WGS sequence"/>
</dbReference>
<keyword evidence="2" id="KW-1185">Reference proteome</keyword>
<accession>A0ABT1E7R0</accession>
<organism evidence="1 2">
    <name type="scientific">Aequitasia blattaphilus</name>
    <dbReference type="NCBI Taxonomy" id="2949332"/>
    <lineage>
        <taxon>Bacteria</taxon>
        <taxon>Bacillati</taxon>
        <taxon>Bacillota</taxon>
        <taxon>Clostridia</taxon>
        <taxon>Lachnospirales</taxon>
        <taxon>Lachnospiraceae</taxon>
        <taxon>Aequitasia</taxon>
    </lineage>
</organism>
<comment type="caution">
    <text evidence="1">The sequence shown here is derived from an EMBL/GenBank/DDBJ whole genome shotgun (WGS) entry which is preliminary data.</text>
</comment>
<dbReference type="RefSeq" id="WP_262065649.1">
    <property type="nucleotide sequence ID" value="NZ_JAMXOD010000005.1"/>
</dbReference>
<reference evidence="1 2" key="1">
    <citation type="journal article" date="2022" name="Genome Biol. Evol.">
        <title>Host diet, physiology and behaviors set the stage for Lachnospiraceae cladogenesis.</title>
        <authorList>
            <person name="Vera-Ponce De Leon A."/>
            <person name="Schneider M."/>
            <person name="Jahnes B.C."/>
            <person name="Sadowski V."/>
            <person name="Camuy-Velez L.A."/>
            <person name="Duan J."/>
            <person name="Sabree Z.L."/>
        </authorList>
    </citation>
    <scope>NUCLEOTIDE SEQUENCE [LARGE SCALE GENOMIC DNA]</scope>
    <source>
        <strain evidence="1 2">PAL113</strain>
    </source>
</reference>
<protein>
    <submittedName>
        <fullName evidence="1">Uncharacterized protein</fullName>
    </submittedName>
</protein>
<sequence>MGLFNIFKKKDYPPLKCKFADILDLMREYIRIDAPTLNLIIRYMGEEHKMGISSDMEGDEFVDIRYHLDDAEFTTETEYLHEAELSGRYLYLLLDEVVEVLKDEDLGNWGNPRGNILLEKREIQ</sequence>
<dbReference type="EMBL" id="JAMZFW010000005">
    <property type="protein sequence ID" value="MCP1101864.1"/>
    <property type="molecule type" value="Genomic_DNA"/>
</dbReference>
<gene>
    <name evidence="1" type="ORF">NK125_05470</name>
</gene>
<evidence type="ECO:0000313" key="1">
    <source>
        <dbReference type="EMBL" id="MCP1101864.1"/>
    </source>
</evidence>
<name>A0ABT1E7R0_9FIRM</name>